<keyword evidence="2" id="KW-0614">Plasmid</keyword>
<feature type="domain" description="Antitoxin SocA-like Panacea" evidence="1">
    <location>
        <begin position="92"/>
        <end position="202"/>
    </location>
</feature>
<dbReference type="Proteomes" id="UP000031449">
    <property type="component" value="Plasmid unnamed"/>
</dbReference>
<evidence type="ECO:0000259" key="1">
    <source>
        <dbReference type="Pfam" id="PF13274"/>
    </source>
</evidence>
<dbReference type="EMBL" id="CP009417">
    <property type="protein sequence ID" value="AJD93374.1"/>
    <property type="molecule type" value="Genomic_DNA"/>
</dbReference>
<reference evidence="2 3" key="1">
    <citation type="submission" date="2014-08" db="EMBL/GenBank/DDBJ databases">
        <title>Complete genome of a marine bacteria Jeotgalibacillus malaysiensis.</title>
        <authorList>
            <person name="Yaakop A.S."/>
            <person name="Chan K.-G."/>
            <person name="Goh K.M."/>
        </authorList>
    </citation>
    <scope>NUCLEOTIDE SEQUENCE [LARGE SCALE GENOMIC DNA]</scope>
    <source>
        <strain evidence="2 3">D5</strain>
        <plasmid evidence="3">Plasmid</plasmid>
    </source>
</reference>
<keyword evidence="3" id="KW-1185">Reference proteome</keyword>
<protein>
    <recommendedName>
        <fullName evidence="1">Antitoxin SocA-like Panacea domain-containing protein</fullName>
    </recommendedName>
</protein>
<accession>A0A0B5AZM6</accession>
<dbReference type="KEGG" id="jeo:JMA_40560"/>
<organism evidence="2 3">
    <name type="scientific">Jeotgalibacillus malaysiensis</name>
    <dbReference type="NCBI Taxonomy" id="1508404"/>
    <lineage>
        <taxon>Bacteria</taxon>
        <taxon>Bacillati</taxon>
        <taxon>Bacillota</taxon>
        <taxon>Bacilli</taxon>
        <taxon>Bacillales</taxon>
        <taxon>Caryophanaceae</taxon>
        <taxon>Jeotgalibacillus</taxon>
    </lineage>
</organism>
<dbReference type="BioCyc" id="JESP1508404:G14D9-13340-MONOMER"/>
<geneLocation type="plasmid" evidence="3"/>
<dbReference type="InterPro" id="IPR025272">
    <property type="entry name" value="SocA_Panacea"/>
</dbReference>
<evidence type="ECO:0000313" key="2">
    <source>
        <dbReference type="EMBL" id="AJD93374.1"/>
    </source>
</evidence>
<evidence type="ECO:0000313" key="3">
    <source>
        <dbReference type="Proteomes" id="UP000031449"/>
    </source>
</evidence>
<gene>
    <name evidence="2" type="ORF">JMA_40560</name>
</gene>
<dbReference type="AlphaFoldDB" id="A0A0B5AZM6"/>
<sequence length="239" mass="28034">MTQKKKTVIDEFLYELSTNEKGNISCSMMVDGVERTFEITERDARSFSQIFESAKRFKQRKAQRPPLHPIDIANYIAKKMMEAGNPTNTIALQKTLYFIQCEYMRYMGKAVSLFDSTDAEDILMKWMFGPVYPKVYHEYNLFGSLPISSLPFTQVVSWKEDNLEEALDEKGITLDDIDKWLFTYINIDRFDLVDMTHRHQIWLKDAEAINKGNKKIPYDLNELCEEIISNPNFFKMKSK</sequence>
<name>A0A0B5AZM6_9BACL</name>
<dbReference type="HOGENOM" id="CLU_1159855_0_0_9"/>
<dbReference type="Pfam" id="PF13274">
    <property type="entry name" value="SocA_Panacea"/>
    <property type="match status" value="1"/>
</dbReference>
<proteinExistence type="predicted"/>